<reference evidence="10" key="1">
    <citation type="journal article" date="2016" name="Insect Biochem. Mol. Biol.">
        <title>Multifaceted biological insights from a draft genome sequence of the tobacco hornworm moth, Manduca sexta.</title>
        <authorList>
            <person name="Kanost M.R."/>
            <person name="Arrese E.L."/>
            <person name="Cao X."/>
            <person name="Chen Y.R."/>
            <person name="Chellapilla S."/>
            <person name="Goldsmith M.R."/>
            <person name="Grosse-Wilde E."/>
            <person name="Heckel D.G."/>
            <person name="Herndon N."/>
            <person name="Jiang H."/>
            <person name="Papanicolaou A."/>
            <person name="Qu J."/>
            <person name="Soulages J.L."/>
            <person name="Vogel H."/>
            <person name="Walters J."/>
            <person name="Waterhouse R.M."/>
            <person name="Ahn S.J."/>
            <person name="Almeida F.C."/>
            <person name="An C."/>
            <person name="Aqrawi P."/>
            <person name="Bretschneider A."/>
            <person name="Bryant W.B."/>
            <person name="Bucks S."/>
            <person name="Chao H."/>
            <person name="Chevignon G."/>
            <person name="Christen J.M."/>
            <person name="Clarke D.F."/>
            <person name="Dittmer N.T."/>
            <person name="Ferguson L.C.F."/>
            <person name="Garavelou S."/>
            <person name="Gordon K.H.J."/>
            <person name="Gunaratna R.T."/>
            <person name="Han Y."/>
            <person name="Hauser F."/>
            <person name="He Y."/>
            <person name="Heidel-Fischer H."/>
            <person name="Hirsh A."/>
            <person name="Hu Y."/>
            <person name="Jiang H."/>
            <person name="Kalra D."/>
            <person name="Klinner C."/>
            <person name="Konig C."/>
            <person name="Kovar C."/>
            <person name="Kroll A.R."/>
            <person name="Kuwar S.S."/>
            <person name="Lee S.L."/>
            <person name="Lehman R."/>
            <person name="Li K."/>
            <person name="Li Z."/>
            <person name="Liang H."/>
            <person name="Lovelace S."/>
            <person name="Lu Z."/>
            <person name="Mansfield J.H."/>
            <person name="McCulloch K.J."/>
            <person name="Mathew T."/>
            <person name="Morton B."/>
            <person name="Muzny D.M."/>
            <person name="Neunemann D."/>
            <person name="Ongeri F."/>
            <person name="Pauchet Y."/>
            <person name="Pu L.L."/>
            <person name="Pyrousis I."/>
            <person name="Rao X.J."/>
            <person name="Redding A."/>
            <person name="Roesel C."/>
            <person name="Sanchez-Gracia A."/>
            <person name="Schaack S."/>
            <person name="Shukla A."/>
            <person name="Tetreau G."/>
            <person name="Wang Y."/>
            <person name="Xiong G.H."/>
            <person name="Traut W."/>
            <person name="Walsh T.K."/>
            <person name="Worley K.C."/>
            <person name="Wu D."/>
            <person name="Wu W."/>
            <person name="Wu Y.Q."/>
            <person name="Zhang X."/>
            <person name="Zou Z."/>
            <person name="Zucker H."/>
            <person name="Briscoe A.D."/>
            <person name="Burmester T."/>
            <person name="Clem R.J."/>
            <person name="Feyereisen R."/>
            <person name="Grimmelikhuijzen C.J.P."/>
            <person name="Hamodrakas S.J."/>
            <person name="Hansson B.S."/>
            <person name="Huguet E."/>
            <person name="Jermiin L.S."/>
            <person name="Lan Q."/>
            <person name="Lehman H.K."/>
            <person name="Lorenzen M."/>
            <person name="Merzendorfer H."/>
            <person name="Michalopoulos I."/>
            <person name="Morton D.B."/>
            <person name="Muthukrishnan S."/>
            <person name="Oakeshott J.G."/>
            <person name="Palmer W."/>
            <person name="Park Y."/>
            <person name="Passarelli A.L."/>
            <person name="Rozas J."/>
            <person name="Schwartz L.M."/>
            <person name="Smith W."/>
            <person name="Southgate A."/>
            <person name="Vilcinskas A."/>
            <person name="Vogt R."/>
            <person name="Wang P."/>
            <person name="Werren J."/>
            <person name="Yu X.Q."/>
            <person name="Zhou J.J."/>
            <person name="Brown S.J."/>
            <person name="Scherer S.E."/>
            <person name="Richards S."/>
            <person name="Blissard G.W."/>
        </authorList>
    </citation>
    <scope>NUCLEOTIDE SEQUENCE</scope>
</reference>
<evidence type="ECO:0000256" key="3">
    <source>
        <dbReference type="ARBA" id="ARBA00022475"/>
    </source>
</evidence>
<keyword evidence="9" id="KW-0732">Signal</keyword>
<dbReference type="EMBL" id="JH668351">
    <property type="protein sequence ID" value="KAG6447960.1"/>
    <property type="molecule type" value="Genomic_DNA"/>
</dbReference>
<keyword evidence="7" id="KW-0675">Receptor</keyword>
<feature type="transmembrane region" description="Helical" evidence="8">
    <location>
        <begin position="139"/>
        <end position="160"/>
    </location>
</feature>
<evidence type="ECO:0000256" key="9">
    <source>
        <dbReference type="SAM" id="SignalP"/>
    </source>
</evidence>
<proteinExistence type="inferred from homology"/>
<dbReference type="InterPro" id="IPR009318">
    <property type="entry name" value="Gustatory_rcpt"/>
</dbReference>
<evidence type="ECO:0000256" key="6">
    <source>
        <dbReference type="ARBA" id="ARBA00023136"/>
    </source>
</evidence>
<gene>
    <name evidence="10" type="ORF">O3G_MSEX005246</name>
</gene>
<keyword evidence="5 8" id="KW-1133">Transmembrane helix</keyword>
<evidence type="ECO:0000313" key="10">
    <source>
        <dbReference type="EMBL" id="KAG6447961.1"/>
    </source>
</evidence>
<accession>A0A921YY00</accession>
<comment type="caution">
    <text evidence="10">The sequence shown here is derived from an EMBL/GenBank/DDBJ whole genome shotgun (WGS) entry which is preliminary data.</text>
</comment>
<keyword evidence="11" id="KW-1185">Reference proteome</keyword>
<feature type="chain" id="PRO_5038276388" description="Gustatory receptor" evidence="9">
    <location>
        <begin position="28"/>
        <end position="271"/>
    </location>
</feature>
<dbReference type="Proteomes" id="UP000791440">
    <property type="component" value="Unassembled WGS sequence"/>
</dbReference>
<keyword evidence="3" id="KW-1003">Cell membrane</keyword>
<comment type="subcellular location">
    <subcellularLocation>
        <location evidence="1">Cell membrane</location>
        <topology evidence="1">Multi-pass membrane protein</topology>
    </subcellularLocation>
</comment>
<dbReference type="GO" id="GO:0033041">
    <property type="term" value="F:sweet taste receptor activity"/>
    <property type="evidence" value="ECO:0007669"/>
    <property type="project" value="TreeGrafter"/>
</dbReference>
<feature type="transmembrane region" description="Helical" evidence="8">
    <location>
        <begin position="79"/>
        <end position="96"/>
    </location>
</feature>
<evidence type="ECO:0000256" key="1">
    <source>
        <dbReference type="ARBA" id="ARBA00004651"/>
    </source>
</evidence>
<comment type="similarity">
    <text evidence="2">Belongs to the insect chemoreceptor superfamily. Gustatory receptor (GR) family. Gr5a subfamily.</text>
</comment>
<evidence type="ECO:0000313" key="11">
    <source>
        <dbReference type="Proteomes" id="UP000791440"/>
    </source>
</evidence>
<name>A0A921YY00_MANSE</name>
<evidence type="ECO:0000256" key="8">
    <source>
        <dbReference type="SAM" id="Phobius"/>
    </source>
</evidence>
<organism evidence="10 11">
    <name type="scientific">Manduca sexta</name>
    <name type="common">Tobacco hawkmoth</name>
    <name type="synonym">Tobacco hornworm</name>
    <dbReference type="NCBI Taxonomy" id="7130"/>
    <lineage>
        <taxon>Eukaryota</taxon>
        <taxon>Metazoa</taxon>
        <taxon>Ecdysozoa</taxon>
        <taxon>Arthropoda</taxon>
        <taxon>Hexapoda</taxon>
        <taxon>Insecta</taxon>
        <taxon>Pterygota</taxon>
        <taxon>Neoptera</taxon>
        <taxon>Endopterygota</taxon>
        <taxon>Lepidoptera</taxon>
        <taxon>Glossata</taxon>
        <taxon>Ditrysia</taxon>
        <taxon>Bombycoidea</taxon>
        <taxon>Sphingidae</taxon>
        <taxon>Sphinginae</taxon>
        <taxon>Sphingini</taxon>
        <taxon>Manduca</taxon>
    </lineage>
</organism>
<feature type="signal peptide" evidence="9">
    <location>
        <begin position="1"/>
        <end position="27"/>
    </location>
</feature>
<evidence type="ECO:0000256" key="4">
    <source>
        <dbReference type="ARBA" id="ARBA00022692"/>
    </source>
</evidence>
<evidence type="ECO:0000256" key="7">
    <source>
        <dbReference type="ARBA" id="ARBA00023170"/>
    </source>
</evidence>
<protein>
    <recommendedName>
        <fullName evidence="12">Gustatory receptor</fullName>
    </recommendedName>
</protein>
<keyword evidence="4 8" id="KW-0812">Transmembrane</keyword>
<dbReference type="AlphaFoldDB" id="A0A921YY00"/>
<dbReference type="PANTHER" id="PTHR21421:SF29">
    <property type="entry name" value="GUSTATORY RECEPTOR 5A FOR TREHALOSE-RELATED"/>
    <property type="match status" value="1"/>
</dbReference>
<evidence type="ECO:0000256" key="5">
    <source>
        <dbReference type="ARBA" id="ARBA00022989"/>
    </source>
</evidence>
<dbReference type="PANTHER" id="PTHR21421">
    <property type="entry name" value="GUSTATORY RECEPTOR"/>
    <property type="match status" value="1"/>
</dbReference>
<feature type="transmembrane region" description="Helical" evidence="8">
    <location>
        <begin position="189"/>
        <end position="210"/>
    </location>
</feature>
<evidence type="ECO:0008006" key="12">
    <source>
        <dbReference type="Google" id="ProtNLM"/>
    </source>
</evidence>
<sequence length="271" mass="31081">MDTNLMKKCNRSCVIVLILALLEHTLADLKGIATAVDCEPHRPLYEGFIIHSFPWMFSIIPYNTALGFFSHFINLQCTFNWNFVDLFIICMSLYLVSRLEQVNKRIVAVKGRYLPPSFWRTMREDYNRAAHLVKVVDDIIGSVIFISFASNLFFICLQLLHTLADGIKPVPRCRVGVPDKRPLRGYEQAVYFVYSFLFLVARSVAVSLTASRVHTASREPAYALYEVSSETYCIEIQRFLDQIHGDTVSLSGLQFFNVKRGLALTVSMFYY</sequence>
<dbReference type="EMBL" id="JH668351">
    <property type="protein sequence ID" value="KAG6447961.1"/>
    <property type="molecule type" value="Genomic_DNA"/>
</dbReference>
<dbReference type="GO" id="GO:0005886">
    <property type="term" value="C:plasma membrane"/>
    <property type="evidence" value="ECO:0007669"/>
    <property type="project" value="UniProtKB-SubCell"/>
</dbReference>
<keyword evidence="6 8" id="KW-0472">Membrane</keyword>
<reference evidence="10" key="2">
    <citation type="submission" date="2020-12" db="EMBL/GenBank/DDBJ databases">
        <authorList>
            <person name="Kanost M."/>
        </authorList>
    </citation>
    <scope>NUCLEOTIDE SEQUENCE</scope>
</reference>
<dbReference type="Pfam" id="PF06151">
    <property type="entry name" value="Trehalose_recp"/>
    <property type="match status" value="1"/>
</dbReference>
<evidence type="ECO:0000256" key="2">
    <source>
        <dbReference type="ARBA" id="ARBA00005327"/>
    </source>
</evidence>